<dbReference type="InterPro" id="IPR029052">
    <property type="entry name" value="Metallo-depent_PP-like"/>
</dbReference>
<dbReference type="EMBL" id="MT141325">
    <property type="protein sequence ID" value="QJA58464.1"/>
    <property type="molecule type" value="Genomic_DNA"/>
</dbReference>
<feature type="domain" description="Calcineurin-like phosphoesterase" evidence="1">
    <location>
        <begin position="20"/>
        <end position="198"/>
    </location>
</feature>
<evidence type="ECO:0000259" key="1">
    <source>
        <dbReference type="Pfam" id="PF00149"/>
    </source>
</evidence>
<reference evidence="2" key="1">
    <citation type="submission" date="2020-03" db="EMBL/GenBank/DDBJ databases">
        <title>The deep terrestrial virosphere.</title>
        <authorList>
            <person name="Holmfeldt K."/>
            <person name="Nilsson E."/>
            <person name="Simone D."/>
            <person name="Lopez-Fernandez M."/>
            <person name="Wu X."/>
            <person name="de Brujin I."/>
            <person name="Lundin D."/>
            <person name="Andersson A."/>
            <person name="Bertilsson S."/>
            <person name="Dopson M."/>
        </authorList>
    </citation>
    <scope>NUCLEOTIDE SEQUENCE</scope>
    <source>
        <strain evidence="2">MM415B01446</strain>
    </source>
</reference>
<dbReference type="InterPro" id="IPR004843">
    <property type="entry name" value="Calcineurin-like_PHP"/>
</dbReference>
<dbReference type="InterPro" id="IPR050535">
    <property type="entry name" value="DNA_Repair-Maintenance_Comp"/>
</dbReference>
<gene>
    <name evidence="2" type="ORF">MM415B01446_0005</name>
</gene>
<dbReference type="Gene3D" id="3.60.21.10">
    <property type="match status" value="1"/>
</dbReference>
<dbReference type="GO" id="GO:0016787">
    <property type="term" value="F:hydrolase activity"/>
    <property type="evidence" value="ECO:0007669"/>
    <property type="project" value="InterPro"/>
</dbReference>
<protein>
    <submittedName>
        <fullName evidence="2">Putative calcineurin-like phosphoesterase</fullName>
    </submittedName>
</protein>
<accession>A0A6M3IM51</accession>
<proteinExistence type="predicted"/>
<dbReference type="SUPFAM" id="SSF56300">
    <property type="entry name" value="Metallo-dependent phosphatases"/>
    <property type="match status" value="1"/>
</dbReference>
<sequence>MAMTKRIIHREKYNAVLGADLHLREDVPVCRTDDYLAAQFKKMSFVKDLCEENDCPFLVAGDVFDHWKPSPYLLSRAIELLPHAVVVAGQHDLPQHSFLELSKTGLNTLVQARTLDLALPEFQRTIGAFLRVYGTSYGQEPLRKTEKDPSGYRNVLLWHRLVTSGGDQPWPGAGADDARKILKSLPEYDLIVTGDNHQQFTVELDGRVLVNPGSTMRMTADQADFEPAVFGWKSSDNSVTRIPLPIQKGVVSREHLKREKKEDRDLRMEVYIQRAKRTFEHRLSFEKNLEEHFRKNDEDEDVKRLVWEAVEKEDAS</sequence>
<name>A0A6M3IM51_9ZZZZ</name>
<dbReference type="PANTHER" id="PTHR30337">
    <property type="entry name" value="COMPONENT OF ATP-DEPENDENT DSDNA EXONUCLEASE"/>
    <property type="match status" value="1"/>
</dbReference>
<dbReference type="Pfam" id="PF00149">
    <property type="entry name" value="Metallophos"/>
    <property type="match status" value="1"/>
</dbReference>
<dbReference type="AlphaFoldDB" id="A0A6M3IM51"/>
<evidence type="ECO:0000313" key="2">
    <source>
        <dbReference type="EMBL" id="QJA58464.1"/>
    </source>
</evidence>
<organism evidence="2">
    <name type="scientific">viral metagenome</name>
    <dbReference type="NCBI Taxonomy" id="1070528"/>
    <lineage>
        <taxon>unclassified sequences</taxon>
        <taxon>metagenomes</taxon>
        <taxon>organismal metagenomes</taxon>
    </lineage>
</organism>
<dbReference type="PANTHER" id="PTHR30337:SF0">
    <property type="entry name" value="NUCLEASE SBCCD SUBUNIT D"/>
    <property type="match status" value="1"/>
</dbReference>